<evidence type="ECO:0000256" key="1">
    <source>
        <dbReference type="SAM" id="Phobius"/>
    </source>
</evidence>
<dbReference type="Proteomes" id="UP000016088">
    <property type="component" value="Unassembled WGS sequence"/>
</dbReference>
<dbReference type="GeneID" id="25032856"/>
<proteinExistence type="predicted"/>
<reference evidence="2 3" key="1">
    <citation type="journal article" date="2011" name="Science">
        <title>Comparative functional genomics of the fission yeasts.</title>
        <authorList>
            <person name="Rhind N."/>
            <person name="Chen Z."/>
            <person name="Yassour M."/>
            <person name="Thompson D.A."/>
            <person name="Haas B.J."/>
            <person name="Habib N."/>
            <person name="Wapinski I."/>
            <person name="Roy S."/>
            <person name="Lin M.F."/>
            <person name="Heiman D.I."/>
            <person name="Young S.K."/>
            <person name="Furuya K."/>
            <person name="Guo Y."/>
            <person name="Pidoux A."/>
            <person name="Chen H.M."/>
            <person name="Robbertse B."/>
            <person name="Goldberg J.M."/>
            <person name="Aoki K."/>
            <person name="Bayne E.H."/>
            <person name="Berlin A.M."/>
            <person name="Desjardins C.A."/>
            <person name="Dobbs E."/>
            <person name="Dukaj L."/>
            <person name="Fan L."/>
            <person name="FitzGerald M.G."/>
            <person name="French C."/>
            <person name="Gujja S."/>
            <person name="Hansen K."/>
            <person name="Keifenheim D."/>
            <person name="Levin J.Z."/>
            <person name="Mosher R.A."/>
            <person name="Mueller C.A."/>
            <person name="Pfiffner J."/>
            <person name="Priest M."/>
            <person name="Russ C."/>
            <person name="Smialowska A."/>
            <person name="Swoboda P."/>
            <person name="Sykes S.M."/>
            <person name="Vaughn M."/>
            <person name="Vengrova S."/>
            <person name="Yoder R."/>
            <person name="Zeng Q."/>
            <person name="Allshire R."/>
            <person name="Baulcombe D."/>
            <person name="Birren B.W."/>
            <person name="Brown W."/>
            <person name="Ekwall K."/>
            <person name="Kellis M."/>
            <person name="Leatherwood J."/>
            <person name="Levin H."/>
            <person name="Margalit H."/>
            <person name="Martienssen R."/>
            <person name="Nieduszynski C.A."/>
            <person name="Spatafora J.W."/>
            <person name="Friedman N."/>
            <person name="Dalgaard J.Z."/>
            <person name="Baumann P."/>
            <person name="Niki H."/>
            <person name="Regev A."/>
            <person name="Nusbaum C."/>
        </authorList>
    </citation>
    <scope>NUCLEOTIDE SEQUENCE [LARGE SCALE GENOMIC DNA]</scope>
    <source>
        <strain evidence="3">yFS286</strain>
    </source>
</reference>
<sequence>MSSRTWPLAYRSPLGYAYKLYLEGNLASSLHILKTYFQEGYPKEEDFDSACNLYLQVSSELNNSWQETVEWLNLVHNGTIPNSLLHELIIIYSSKKTWESSKQVAEFLSLVISSKNEVFIDSRGYQVEEQLVKLACEWNLFALAKSLLVSPKRKKEEELLNYISEKDLQNKLKQSLSPDMLPRNDATNKGDTFTLKGFTNIITKLFSQLSAKIGLLRNIPTWFPRYYNLLFIFFALVTILFKIKGVFFET</sequence>
<organism evidence="2 3">
    <name type="scientific">Schizosaccharomyces octosporus (strain yFS286)</name>
    <name type="common">Fission yeast</name>
    <name type="synonym">Octosporomyces octosporus</name>
    <dbReference type="NCBI Taxonomy" id="483514"/>
    <lineage>
        <taxon>Eukaryota</taxon>
        <taxon>Fungi</taxon>
        <taxon>Dikarya</taxon>
        <taxon>Ascomycota</taxon>
        <taxon>Taphrinomycotina</taxon>
        <taxon>Schizosaccharomycetes</taxon>
        <taxon>Schizosaccharomycetales</taxon>
        <taxon>Schizosaccharomycetaceae</taxon>
        <taxon>Schizosaccharomyces</taxon>
    </lineage>
</organism>
<accession>S9RCX3</accession>
<dbReference type="RefSeq" id="XP_013019252.1">
    <property type="nucleotide sequence ID" value="XM_013163798.1"/>
</dbReference>
<dbReference type="HOGENOM" id="CLU_1046473_0_0_1"/>
<keyword evidence="1" id="KW-1133">Transmembrane helix</keyword>
<dbReference type="VEuPathDB" id="FungiDB:SOCG_03888"/>
<gene>
    <name evidence="2" type="ORF">SOCG_03888</name>
</gene>
<feature type="transmembrane region" description="Helical" evidence="1">
    <location>
        <begin position="226"/>
        <end position="247"/>
    </location>
</feature>
<keyword evidence="1" id="KW-0472">Membrane</keyword>
<dbReference type="OMA" id="SENTYEQ"/>
<dbReference type="OrthoDB" id="5399662at2759"/>
<name>S9RCX3_SCHOY</name>
<evidence type="ECO:0000313" key="3">
    <source>
        <dbReference type="Proteomes" id="UP000016088"/>
    </source>
</evidence>
<keyword evidence="3" id="KW-1185">Reference proteome</keyword>
<protein>
    <submittedName>
        <fullName evidence="2">Uncharacterized protein</fullName>
    </submittedName>
</protein>
<dbReference type="eggNOG" id="KOG4810">
    <property type="taxonomic scope" value="Eukaryota"/>
</dbReference>
<keyword evidence="1" id="KW-0812">Transmembrane</keyword>
<dbReference type="AlphaFoldDB" id="S9RCX3"/>
<evidence type="ECO:0000313" key="2">
    <source>
        <dbReference type="EMBL" id="EPX71954.1"/>
    </source>
</evidence>
<dbReference type="EMBL" id="KE503207">
    <property type="protein sequence ID" value="EPX71954.1"/>
    <property type="molecule type" value="Genomic_DNA"/>
</dbReference>